<organism evidence="7 8">
    <name type="scientific">Flavobacterium macacae</name>
    <dbReference type="NCBI Taxonomy" id="2488993"/>
    <lineage>
        <taxon>Bacteria</taxon>
        <taxon>Pseudomonadati</taxon>
        <taxon>Bacteroidota</taxon>
        <taxon>Flavobacteriia</taxon>
        <taxon>Flavobacteriales</taxon>
        <taxon>Flavobacteriaceae</taxon>
        <taxon>Flavobacterium</taxon>
    </lineage>
</organism>
<dbReference type="OrthoDB" id="670056at2"/>
<comment type="subcellular location">
    <subcellularLocation>
        <location evidence="1">Membrane</location>
        <topology evidence="1">Multi-pass membrane protein</topology>
    </subcellularLocation>
</comment>
<dbReference type="Pfam" id="PF13515">
    <property type="entry name" value="FUSC_2"/>
    <property type="match status" value="1"/>
</dbReference>
<dbReference type="RefSeq" id="WP_125012283.1">
    <property type="nucleotide sequence ID" value="NZ_RQVR01000006.1"/>
</dbReference>
<evidence type="ECO:0000256" key="5">
    <source>
        <dbReference type="SAM" id="Phobius"/>
    </source>
</evidence>
<evidence type="ECO:0000256" key="3">
    <source>
        <dbReference type="ARBA" id="ARBA00022989"/>
    </source>
</evidence>
<keyword evidence="8" id="KW-1185">Reference proteome</keyword>
<proteinExistence type="predicted"/>
<evidence type="ECO:0000256" key="2">
    <source>
        <dbReference type="ARBA" id="ARBA00022692"/>
    </source>
</evidence>
<dbReference type="EMBL" id="RQVR01000006">
    <property type="protein sequence ID" value="RRJ92077.1"/>
    <property type="molecule type" value="Genomic_DNA"/>
</dbReference>
<gene>
    <name evidence="7" type="ORF">EG849_06570</name>
</gene>
<reference evidence="7 8" key="1">
    <citation type="submission" date="2018-11" db="EMBL/GenBank/DDBJ databases">
        <title>Flavobacterium sp. nov., YIM 102600 draft genome.</title>
        <authorList>
            <person name="Li G."/>
            <person name="Jiang Y."/>
        </authorList>
    </citation>
    <scope>NUCLEOTIDE SEQUENCE [LARGE SCALE GENOMIC DNA]</scope>
    <source>
        <strain evidence="7 8">YIM 102600</strain>
    </source>
</reference>
<dbReference type="InterPro" id="IPR049453">
    <property type="entry name" value="Memb_transporter_dom"/>
</dbReference>
<comment type="caution">
    <text evidence="7">The sequence shown here is derived from an EMBL/GenBank/DDBJ whole genome shotgun (WGS) entry which is preliminary data.</text>
</comment>
<feature type="domain" description="Integral membrane bound transporter" evidence="6">
    <location>
        <begin position="35"/>
        <end position="150"/>
    </location>
</feature>
<feature type="transmembrane region" description="Helical" evidence="5">
    <location>
        <begin position="137"/>
        <end position="158"/>
    </location>
</feature>
<dbReference type="AlphaFoldDB" id="A0A3P3WCL8"/>
<dbReference type="GO" id="GO:0016020">
    <property type="term" value="C:membrane"/>
    <property type="evidence" value="ECO:0007669"/>
    <property type="project" value="UniProtKB-SubCell"/>
</dbReference>
<evidence type="ECO:0000313" key="7">
    <source>
        <dbReference type="EMBL" id="RRJ92077.1"/>
    </source>
</evidence>
<sequence length="177" mass="20195">MINKVIKYSIGSDLIIYVFRCIIGFLIGYQLYIQFPEHELFWTLLSIILVISPEAKDSKRLAIERFKSNLIGSGIGLLCFLIHTPNVFVVLLGIILSILVCYFFELMNVARTAIVALVIVLIHEQHLLTWLGAIERFISVALGCFIGLFITIFTSYIINYLRKKANLPQEETINLKN</sequence>
<evidence type="ECO:0000313" key="8">
    <source>
        <dbReference type="Proteomes" id="UP000271937"/>
    </source>
</evidence>
<evidence type="ECO:0000256" key="1">
    <source>
        <dbReference type="ARBA" id="ARBA00004141"/>
    </source>
</evidence>
<feature type="transmembrane region" description="Helical" evidence="5">
    <location>
        <begin position="67"/>
        <end position="83"/>
    </location>
</feature>
<keyword evidence="3 5" id="KW-1133">Transmembrane helix</keyword>
<dbReference type="Proteomes" id="UP000271937">
    <property type="component" value="Unassembled WGS sequence"/>
</dbReference>
<evidence type="ECO:0000259" key="6">
    <source>
        <dbReference type="Pfam" id="PF13515"/>
    </source>
</evidence>
<name>A0A3P3WCL8_9FLAO</name>
<keyword evidence="2 5" id="KW-0812">Transmembrane</keyword>
<evidence type="ECO:0000256" key="4">
    <source>
        <dbReference type="ARBA" id="ARBA00023136"/>
    </source>
</evidence>
<protein>
    <submittedName>
        <fullName evidence="7">FUSC family protein</fullName>
    </submittedName>
</protein>
<keyword evidence="4 5" id="KW-0472">Membrane</keyword>
<feature type="transmembrane region" description="Helical" evidence="5">
    <location>
        <begin position="14"/>
        <end position="33"/>
    </location>
</feature>
<accession>A0A3P3WCL8</accession>